<evidence type="ECO:0000256" key="3">
    <source>
        <dbReference type="ARBA" id="ARBA00022840"/>
    </source>
</evidence>
<dbReference type="AlphaFoldDB" id="A0ABD3WX38"/>
<evidence type="ECO:0000256" key="2">
    <source>
        <dbReference type="ARBA" id="ARBA00022741"/>
    </source>
</evidence>
<dbReference type="Gene3D" id="3.30.420.40">
    <property type="match status" value="2"/>
</dbReference>
<evidence type="ECO:0000256" key="1">
    <source>
        <dbReference type="ARBA" id="ARBA00007381"/>
    </source>
</evidence>
<dbReference type="Proteomes" id="UP001634394">
    <property type="component" value="Unassembled WGS sequence"/>
</dbReference>
<dbReference type="GO" id="GO:0005524">
    <property type="term" value="F:ATP binding"/>
    <property type="evidence" value="ECO:0007669"/>
    <property type="project" value="UniProtKB-KW"/>
</dbReference>
<dbReference type="InterPro" id="IPR013126">
    <property type="entry name" value="Hsp_70_fam"/>
</dbReference>
<comment type="similarity">
    <text evidence="1">Belongs to the heat shock protein 70 family.</text>
</comment>
<accession>A0ABD3WX38</accession>
<protein>
    <recommendedName>
        <fullName evidence="6">Heat shock protein 70</fullName>
    </recommendedName>
</protein>
<evidence type="ECO:0000313" key="4">
    <source>
        <dbReference type="EMBL" id="KAL3878539.1"/>
    </source>
</evidence>
<sequence>MAMSLKPCLLSAAIDFGTTYSGYGFSFRNEYEKDSCKISTNVWNAGSRGLVSLKAPTCALFDPQKRFHSFGYEAEEKYADLAADNEADGWYFFRRFKMTLYDKMSLKRNFELEAGDGRPLSAMLVFSSCLKYLVDHLFKTCQDRISGIKRTDLRWVLTVPAIWNDAAKQFMREAAEKADIPGDQLLIALEPEAASIFCQHLPLELVSGTEGGFKPFQLGSKYLVLDAGGGTIDITVHQVMDDRALRELHRASGGDWGGTKVDNAFTDLLTDIVGNDVMREVDKKDKSDLMDLFREFEVKKRTFKTDMKGKINMKVPIALAEICKEKRGKEIKDIIASKAKYKNRISWIGDKLRIEHDVATDLFQESCSAIVEHLKSLFSHADVQDVTTILMVGGYSESPILQDFVKTNFKQKRIIIPADPGLVVLKGAVVFGHNPDSITERICRYTYGMDVLVPFIHDKHPLENLYITDQGEEQCSDVFFKFAEIGDPVRTGQPQYEGTHHPANLNQDSGTFPIYASTENDPEYVTDKSCIHLGTLSIDLKETVGNDRPVFVRICMSGTEIEVKAKEVNTGNAVSATFDFLD</sequence>
<name>A0ABD3WX38_SINWO</name>
<dbReference type="InterPro" id="IPR043129">
    <property type="entry name" value="ATPase_NBD"/>
</dbReference>
<dbReference type="PANTHER" id="PTHR14187">
    <property type="entry name" value="ALPHA KINASE/ELONGATION FACTOR 2 KINASE"/>
    <property type="match status" value="1"/>
</dbReference>
<comment type="caution">
    <text evidence="4">The sequence shown here is derived from an EMBL/GenBank/DDBJ whole genome shotgun (WGS) entry which is preliminary data.</text>
</comment>
<dbReference type="Pfam" id="PF00012">
    <property type="entry name" value="HSP70"/>
    <property type="match status" value="1"/>
</dbReference>
<proteinExistence type="inferred from homology"/>
<dbReference type="PANTHER" id="PTHR14187:SF5">
    <property type="entry name" value="HEAT SHOCK 70 KDA PROTEIN 12A"/>
    <property type="match status" value="1"/>
</dbReference>
<evidence type="ECO:0008006" key="6">
    <source>
        <dbReference type="Google" id="ProtNLM"/>
    </source>
</evidence>
<reference evidence="4 5" key="1">
    <citation type="submission" date="2024-11" db="EMBL/GenBank/DDBJ databases">
        <title>Chromosome-level genome assembly of the freshwater bivalve Anodonta woodiana.</title>
        <authorList>
            <person name="Chen X."/>
        </authorList>
    </citation>
    <scope>NUCLEOTIDE SEQUENCE [LARGE SCALE GENOMIC DNA]</scope>
    <source>
        <strain evidence="4">MN2024</strain>
        <tissue evidence="4">Gills</tissue>
    </source>
</reference>
<keyword evidence="2" id="KW-0547">Nucleotide-binding</keyword>
<dbReference type="SUPFAM" id="SSF53067">
    <property type="entry name" value="Actin-like ATPase domain"/>
    <property type="match status" value="2"/>
</dbReference>
<organism evidence="4 5">
    <name type="scientific">Sinanodonta woodiana</name>
    <name type="common">Chinese pond mussel</name>
    <name type="synonym">Anodonta woodiana</name>
    <dbReference type="NCBI Taxonomy" id="1069815"/>
    <lineage>
        <taxon>Eukaryota</taxon>
        <taxon>Metazoa</taxon>
        <taxon>Spiralia</taxon>
        <taxon>Lophotrochozoa</taxon>
        <taxon>Mollusca</taxon>
        <taxon>Bivalvia</taxon>
        <taxon>Autobranchia</taxon>
        <taxon>Heteroconchia</taxon>
        <taxon>Palaeoheterodonta</taxon>
        <taxon>Unionida</taxon>
        <taxon>Unionoidea</taxon>
        <taxon>Unionidae</taxon>
        <taxon>Unioninae</taxon>
        <taxon>Sinanodonta</taxon>
    </lineage>
</organism>
<gene>
    <name evidence="4" type="ORF">ACJMK2_030879</name>
</gene>
<dbReference type="CDD" id="cd10229">
    <property type="entry name" value="ASKHA_NBD_HSP70_HSPA12"/>
    <property type="match status" value="1"/>
</dbReference>
<keyword evidence="5" id="KW-1185">Reference proteome</keyword>
<evidence type="ECO:0000313" key="5">
    <source>
        <dbReference type="Proteomes" id="UP001634394"/>
    </source>
</evidence>
<keyword evidence="3" id="KW-0067">ATP-binding</keyword>
<dbReference type="EMBL" id="JBJQND010000004">
    <property type="protein sequence ID" value="KAL3878539.1"/>
    <property type="molecule type" value="Genomic_DNA"/>
</dbReference>